<dbReference type="Proteomes" id="UP000664534">
    <property type="component" value="Unassembled WGS sequence"/>
</dbReference>
<organism evidence="1 2">
    <name type="scientific">Imshaugia aleurites</name>
    <dbReference type="NCBI Taxonomy" id="172621"/>
    <lineage>
        <taxon>Eukaryota</taxon>
        <taxon>Fungi</taxon>
        <taxon>Dikarya</taxon>
        <taxon>Ascomycota</taxon>
        <taxon>Pezizomycotina</taxon>
        <taxon>Lecanoromycetes</taxon>
        <taxon>OSLEUM clade</taxon>
        <taxon>Lecanoromycetidae</taxon>
        <taxon>Lecanorales</taxon>
        <taxon>Lecanorineae</taxon>
        <taxon>Parmeliaceae</taxon>
        <taxon>Imshaugia</taxon>
    </lineage>
</organism>
<proteinExistence type="predicted"/>
<protein>
    <submittedName>
        <fullName evidence="1">Uncharacterized protein</fullName>
    </submittedName>
</protein>
<name>A0A8H3PGP1_9LECA</name>
<sequence>MSRAKARVTFSSSGKNVSWLGDLKDASDDEIAAFTWDCRWALHSLNIECLRRKAKDAKTAPISDLTKTIEENAVKINQVGELIGSQKDNIMRSKSFLCNLAPKISETQHDKHHLEFCKELCWQVTERTSWHLTLLLIASFGRKSLGRLKPDQGIEVLRYLHKNQFSLTDRVRDVLGAKVVAFGLQGGKQCLFYDLFLSDL</sequence>
<accession>A0A8H3PGP1</accession>
<evidence type="ECO:0000313" key="1">
    <source>
        <dbReference type="EMBL" id="CAF9939920.1"/>
    </source>
</evidence>
<dbReference type="AlphaFoldDB" id="A0A8H3PGP1"/>
<dbReference type="EMBL" id="CAJPDT010000125">
    <property type="protein sequence ID" value="CAF9939920.1"/>
    <property type="molecule type" value="Genomic_DNA"/>
</dbReference>
<evidence type="ECO:0000313" key="2">
    <source>
        <dbReference type="Proteomes" id="UP000664534"/>
    </source>
</evidence>
<keyword evidence="2" id="KW-1185">Reference proteome</keyword>
<gene>
    <name evidence="1" type="ORF">IMSHALPRED_001681</name>
</gene>
<reference evidence="1" key="1">
    <citation type="submission" date="2021-03" db="EMBL/GenBank/DDBJ databases">
        <authorList>
            <person name="Tagirdzhanova G."/>
        </authorList>
    </citation>
    <scope>NUCLEOTIDE SEQUENCE</scope>
</reference>
<comment type="caution">
    <text evidence="1">The sequence shown here is derived from an EMBL/GenBank/DDBJ whole genome shotgun (WGS) entry which is preliminary data.</text>
</comment>